<proteinExistence type="predicted"/>
<dbReference type="SUPFAM" id="SSF52374">
    <property type="entry name" value="Nucleotidylyl transferase"/>
    <property type="match status" value="1"/>
</dbReference>
<dbReference type="NCBIfam" id="TIGR00125">
    <property type="entry name" value="cyt_tran_rel"/>
    <property type="match status" value="1"/>
</dbReference>
<dbReference type="PROSITE" id="PS50263">
    <property type="entry name" value="CN_HYDROLASE"/>
    <property type="match status" value="1"/>
</dbReference>
<keyword evidence="3" id="KW-0548">Nucleotidyltransferase</keyword>
<evidence type="ECO:0000256" key="2">
    <source>
        <dbReference type="ARBA" id="ARBA00022679"/>
    </source>
</evidence>
<dbReference type="InterPro" id="IPR050385">
    <property type="entry name" value="Archaeal_FAD_synthase"/>
</dbReference>
<evidence type="ECO:0000256" key="7">
    <source>
        <dbReference type="ARBA" id="ARBA00047428"/>
    </source>
</evidence>
<dbReference type="Proteomes" id="UP000288086">
    <property type="component" value="Unassembled WGS sequence"/>
</dbReference>
<evidence type="ECO:0000313" key="9">
    <source>
        <dbReference type="EMBL" id="RWX49119.1"/>
    </source>
</evidence>
<evidence type="ECO:0000313" key="10">
    <source>
        <dbReference type="Proteomes" id="UP000288086"/>
    </source>
</evidence>
<accession>A0A444J7U8</accession>
<evidence type="ECO:0000256" key="1">
    <source>
        <dbReference type="ARBA" id="ARBA00012519"/>
    </source>
</evidence>
<dbReference type="Gene3D" id="3.40.50.620">
    <property type="entry name" value="HUPs"/>
    <property type="match status" value="1"/>
</dbReference>
<feature type="domain" description="CN hydrolase" evidence="8">
    <location>
        <begin position="1"/>
        <end position="27"/>
    </location>
</feature>
<keyword evidence="10" id="KW-1185">Reference proteome</keyword>
<keyword evidence="4" id="KW-0547">Nucleotide-binding</keyword>
<protein>
    <recommendedName>
        <fullName evidence="1">D-glycero-beta-D-manno-heptose 1-phosphate adenylyltransferase</fullName>
        <ecNumber evidence="1">2.7.7.70</ecNumber>
    </recommendedName>
</protein>
<dbReference type="PANTHER" id="PTHR43793">
    <property type="entry name" value="FAD SYNTHASE"/>
    <property type="match status" value="1"/>
</dbReference>
<dbReference type="EMBL" id="MTKP01000078">
    <property type="protein sequence ID" value="RWX49119.1"/>
    <property type="molecule type" value="Genomic_DNA"/>
</dbReference>
<keyword evidence="5" id="KW-0067">ATP-binding</keyword>
<comment type="catalytic activity">
    <reaction evidence="7">
        <text>D-glycero-beta-D-manno-heptose 1-phosphate + ATP + H(+) = ADP-D-glycero-beta-D-manno-heptose + diphosphate</text>
        <dbReference type="Rhea" id="RHEA:27465"/>
        <dbReference type="ChEBI" id="CHEBI:15378"/>
        <dbReference type="ChEBI" id="CHEBI:30616"/>
        <dbReference type="ChEBI" id="CHEBI:33019"/>
        <dbReference type="ChEBI" id="CHEBI:59967"/>
        <dbReference type="ChEBI" id="CHEBI:61593"/>
        <dbReference type="EC" id="2.7.7.70"/>
    </reaction>
</comment>
<sequence length="208" mass="22388">SLIIAPSGKVLAEAGEESAVISAELQAEDVEDARSRFCSVAERPWYGQDCDKVVTEEILQERLVPMRAQGSRVVFTNGCFDILHAGHVSYLEEARRCGDCLVIGLNSDRSVQALKGPSRPVNTELERARVLAALGCVDFVVLFGEDTPLRLITSLLPDILVKGADWSEDQIAGAAEVKAAGGKIVRIAFTCQASTTGIIDKITVSTRE</sequence>
<dbReference type="GO" id="GO:0016773">
    <property type="term" value="F:phosphotransferase activity, alcohol group as acceptor"/>
    <property type="evidence" value="ECO:0007669"/>
    <property type="project" value="InterPro"/>
</dbReference>
<dbReference type="GO" id="GO:0005975">
    <property type="term" value="P:carbohydrate metabolic process"/>
    <property type="evidence" value="ECO:0007669"/>
    <property type="project" value="InterPro"/>
</dbReference>
<dbReference type="InterPro" id="IPR011914">
    <property type="entry name" value="RfaE_dom_II"/>
</dbReference>
<dbReference type="InterPro" id="IPR004821">
    <property type="entry name" value="Cyt_trans-like"/>
</dbReference>
<evidence type="ECO:0000259" key="8">
    <source>
        <dbReference type="PROSITE" id="PS50263"/>
    </source>
</evidence>
<dbReference type="InterPro" id="IPR014729">
    <property type="entry name" value="Rossmann-like_a/b/a_fold"/>
</dbReference>
<dbReference type="AlphaFoldDB" id="A0A444J7U8"/>
<dbReference type="Pfam" id="PF01467">
    <property type="entry name" value="CTP_transf_like"/>
    <property type="match status" value="1"/>
</dbReference>
<feature type="non-terminal residue" evidence="9">
    <location>
        <position position="1"/>
    </location>
</feature>
<dbReference type="NCBIfam" id="TIGR02199">
    <property type="entry name" value="rfaE_dom_II"/>
    <property type="match status" value="1"/>
</dbReference>
<organism evidence="9 10">
    <name type="scientific">Candidatus Electrothrix communis</name>
    <dbReference type="NCBI Taxonomy" id="1859133"/>
    <lineage>
        <taxon>Bacteria</taxon>
        <taxon>Pseudomonadati</taxon>
        <taxon>Thermodesulfobacteriota</taxon>
        <taxon>Desulfobulbia</taxon>
        <taxon>Desulfobulbales</taxon>
        <taxon>Desulfobulbaceae</taxon>
        <taxon>Candidatus Electrothrix</taxon>
    </lineage>
</organism>
<reference evidence="9 10" key="1">
    <citation type="submission" date="2017-01" db="EMBL/GenBank/DDBJ databases">
        <title>The cable genome- insights into the physiology and evolution of filamentous bacteria capable of sulfide oxidation via long distance electron transfer.</title>
        <authorList>
            <person name="Schreiber L."/>
            <person name="Bjerg J.T."/>
            <person name="Boggild A."/>
            <person name="Van De Vossenberg J."/>
            <person name="Meysman F."/>
            <person name="Nielsen L.P."/>
            <person name="Schramm A."/>
            <person name="Kjeldsen K.U."/>
        </authorList>
    </citation>
    <scope>NUCLEOTIDE SEQUENCE [LARGE SCALE GENOMIC DNA]</scope>
    <source>
        <strain evidence="9">A1</strain>
    </source>
</reference>
<evidence type="ECO:0000256" key="6">
    <source>
        <dbReference type="ARBA" id="ARBA00023277"/>
    </source>
</evidence>
<comment type="caution">
    <text evidence="9">The sequence shown here is derived from an EMBL/GenBank/DDBJ whole genome shotgun (WGS) entry which is preliminary data.</text>
</comment>
<evidence type="ECO:0000256" key="4">
    <source>
        <dbReference type="ARBA" id="ARBA00022741"/>
    </source>
</evidence>
<dbReference type="EC" id="2.7.7.70" evidence="1"/>
<gene>
    <name evidence="9" type="ORF">VT98_10783</name>
</gene>
<evidence type="ECO:0000256" key="3">
    <source>
        <dbReference type="ARBA" id="ARBA00022695"/>
    </source>
</evidence>
<name>A0A444J7U8_9BACT</name>
<keyword evidence="6" id="KW-0119">Carbohydrate metabolism</keyword>
<dbReference type="GO" id="GO:0016779">
    <property type="term" value="F:nucleotidyltransferase activity"/>
    <property type="evidence" value="ECO:0007669"/>
    <property type="project" value="UniProtKB-KW"/>
</dbReference>
<keyword evidence="2" id="KW-0808">Transferase</keyword>
<evidence type="ECO:0000256" key="5">
    <source>
        <dbReference type="ARBA" id="ARBA00022840"/>
    </source>
</evidence>
<dbReference type="PANTHER" id="PTHR43793:SF2">
    <property type="entry name" value="BIFUNCTIONAL PROTEIN HLDE"/>
    <property type="match status" value="1"/>
</dbReference>
<dbReference type="InterPro" id="IPR003010">
    <property type="entry name" value="C-N_Hydrolase"/>
</dbReference>
<dbReference type="GO" id="GO:0005524">
    <property type="term" value="F:ATP binding"/>
    <property type="evidence" value="ECO:0007669"/>
    <property type="project" value="UniProtKB-KW"/>
</dbReference>